<evidence type="ECO:0000256" key="2">
    <source>
        <dbReference type="SAM" id="SignalP"/>
    </source>
</evidence>
<feature type="compositionally biased region" description="Polar residues" evidence="1">
    <location>
        <begin position="32"/>
        <end position="45"/>
    </location>
</feature>
<evidence type="ECO:0000256" key="1">
    <source>
        <dbReference type="SAM" id="MobiDB-lite"/>
    </source>
</evidence>
<dbReference type="EMBL" id="JAHLQF010000003">
    <property type="protein sequence ID" value="MBU5485673.1"/>
    <property type="molecule type" value="Genomic_DNA"/>
</dbReference>
<feature type="compositionally biased region" description="Basic and acidic residues" evidence="1">
    <location>
        <begin position="46"/>
        <end position="61"/>
    </location>
</feature>
<feature type="region of interest" description="Disordered" evidence="1">
    <location>
        <begin position="28"/>
        <end position="99"/>
    </location>
</feature>
<feature type="chain" id="PRO_5047487939" evidence="2">
    <location>
        <begin position="23"/>
        <end position="258"/>
    </location>
</feature>
<feature type="signal peptide" evidence="2">
    <location>
        <begin position="1"/>
        <end position="22"/>
    </location>
</feature>
<reference evidence="3 4" key="1">
    <citation type="submission" date="2021-06" db="EMBL/GenBank/DDBJ databases">
        <authorList>
            <person name="Sun Q."/>
            <person name="Li D."/>
        </authorList>
    </citation>
    <scope>NUCLEOTIDE SEQUENCE [LARGE SCALE GENOMIC DNA]</scope>
    <source>
        <strain evidence="3 4">MSJ-11</strain>
    </source>
</reference>
<proteinExistence type="predicted"/>
<protein>
    <submittedName>
        <fullName evidence="3">Uncharacterized protein</fullName>
    </submittedName>
</protein>
<feature type="compositionally biased region" description="Low complexity" evidence="1">
    <location>
        <begin position="62"/>
        <end position="79"/>
    </location>
</feature>
<accession>A0ABS6EKD3</accession>
<evidence type="ECO:0000313" key="4">
    <source>
        <dbReference type="Proteomes" id="UP000726170"/>
    </source>
</evidence>
<keyword evidence="2" id="KW-0732">Signal</keyword>
<gene>
    <name evidence="3" type="ORF">KQI86_15240</name>
</gene>
<evidence type="ECO:0000313" key="3">
    <source>
        <dbReference type="EMBL" id="MBU5485673.1"/>
    </source>
</evidence>
<keyword evidence="4" id="KW-1185">Reference proteome</keyword>
<dbReference type="Proteomes" id="UP000726170">
    <property type="component" value="Unassembled WGS sequence"/>
</dbReference>
<comment type="caution">
    <text evidence="3">The sequence shown here is derived from an EMBL/GenBank/DDBJ whole genome shotgun (WGS) entry which is preliminary data.</text>
</comment>
<name>A0ABS6EKD3_9CLOT</name>
<dbReference type="RefSeq" id="WP_216440201.1">
    <property type="nucleotide sequence ID" value="NZ_JAHLQF010000003.1"/>
</dbReference>
<organism evidence="3 4">
    <name type="scientific">Clostridium mobile</name>
    <dbReference type="NCBI Taxonomy" id="2841512"/>
    <lineage>
        <taxon>Bacteria</taxon>
        <taxon>Bacillati</taxon>
        <taxon>Bacillota</taxon>
        <taxon>Clostridia</taxon>
        <taxon>Eubacteriales</taxon>
        <taxon>Clostridiaceae</taxon>
        <taxon>Clostridium</taxon>
    </lineage>
</organism>
<sequence>MKNFYVALFAALSFVFASSTMATYKLQPTPPLSQKVSLSEKSNTIPEEKKLEEKEPEEKNNVKVVVQNSSSENNNVASKSPEKKVSPSRGGTSITGNKVEEPSKYGELLDWWESVQNIFPNGSVAQVTDLQTGKSFNVKRTFGTNHADAEALTPSDTDIIKNIWGGFTWERRPVIVTVNEKRIAASMAAMPHAGVDSAPAVATVQNRSDGYGTGENLDAVKNNGMDGVVDIHFLNSTRHKDGREDPDHQQAILRAAGK</sequence>